<dbReference type="Gene3D" id="1.25.40.10">
    <property type="entry name" value="Tetratricopeptide repeat domain"/>
    <property type="match status" value="3"/>
</dbReference>
<dbReference type="STRING" id="1038014.SAMN04487910_1057"/>
<accession>A0A1H7JNX7</accession>
<dbReference type="EMBL" id="FOAB01000002">
    <property type="protein sequence ID" value="SEK76343.1"/>
    <property type="molecule type" value="Genomic_DNA"/>
</dbReference>
<dbReference type="SUPFAM" id="SSF48452">
    <property type="entry name" value="TPR-like"/>
    <property type="match status" value="1"/>
</dbReference>
<gene>
    <name evidence="1" type="ORF">SAMN04487910_1057</name>
</gene>
<keyword evidence="2" id="KW-1185">Reference proteome</keyword>
<name>A0A1H7JNX7_AQUAM</name>
<dbReference type="Pfam" id="PF13181">
    <property type="entry name" value="TPR_8"/>
    <property type="match status" value="1"/>
</dbReference>
<evidence type="ECO:0000313" key="1">
    <source>
        <dbReference type="EMBL" id="SEK76343.1"/>
    </source>
</evidence>
<dbReference type="InterPro" id="IPR019734">
    <property type="entry name" value="TPR_rpt"/>
</dbReference>
<reference evidence="1 2" key="1">
    <citation type="submission" date="2016-10" db="EMBL/GenBank/DDBJ databases">
        <authorList>
            <person name="de Groot N.N."/>
        </authorList>
    </citation>
    <scope>NUCLEOTIDE SEQUENCE [LARGE SCALE GENOMIC DNA]</scope>
    <source>
        <strain evidence="1 2">DSM 25232</strain>
    </source>
</reference>
<dbReference type="SMART" id="SM00028">
    <property type="entry name" value="TPR"/>
    <property type="match status" value="4"/>
</dbReference>
<dbReference type="InterPro" id="IPR011990">
    <property type="entry name" value="TPR-like_helical_dom_sf"/>
</dbReference>
<evidence type="ECO:0000313" key="2">
    <source>
        <dbReference type="Proteomes" id="UP000198521"/>
    </source>
</evidence>
<dbReference type="OrthoDB" id="1522549at2"/>
<dbReference type="AlphaFoldDB" id="A0A1H7JNX7"/>
<proteinExistence type="predicted"/>
<protein>
    <submittedName>
        <fullName evidence="1">Protein involved in gliding motility SprE</fullName>
    </submittedName>
</protein>
<organism evidence="1 2">
    <name type="scientific">Aquimarina amphilecti</name>
    <dbReference type="NCBI Taxonomy" id="1038014"/>
    <lineage>
        <taxon>Bacteria</taxon>
        <taxon>Pseudomonadati</taxon>
        <taxon>Bacteroidota</taxon>
        <taxon>Flavobacteriia</taxon>
        <taxon>Flavobacteriales</taxon>
        <taxon>Flavobacteriaceae</taxon>
        <taxon>Aquimarina</taxon>
    </lineage>
</organism>
<sequence>MCCSEVFYKKKCIFTFHARFLCRSDALKRKFLSYQRINYSDLNRNLSQIIVVLLLITIGFSCSRKKDKWTNRAWHDVTTKNNTLYNGRVAFEKGKQDIVQTYKDNFWELLPVERLIVSEDVRLPNEVLNQNFDKAEEKAAKAIQKHSMLIDDRERNPKIDESFLLLGKARYNEQRFIPALEAFNYILYKYPTSNNINHAKVWRAKANLRLDNNEKAIEDLMKMVEEEYMEAQDYSDAVSMIAQAYINLEQKDSAVTYISKAAIHSKDNEEKGRYLYIKGQLLNQLGYKDSANYAFDQVIDLNRKTPRRYMLNAYMAKARNFNYETGNKQEFLELLTDLEENRENRPFLDKIYNQKAVYFNTLDSIDLAVQFYNKSLRTDSDDTHLQSLNYKTLGDINFDNKEYAIAGAYYDSTLERMIVDSKKYRVLKKKRVNLDDVILYEGIAKTNDSILNVVAMSPEERLAYYSEYTEKIKAEAIAAETAAEIARIKGELPNEQRFNQPRTGLGNSGGPNPEEGGTFYFYNPTTVAYGKTAFKRTYGNRELQDNWRISSITNPTAVSSEEQSEVEEYSIETDPTFDPQTYITQLPTDKVVLDSLQTDRNFAYYQLGVIYKEKFQEYGLATDKFEGLLESNPEERLIVPSKYNLYKIYFLQGNTEKSNSLKQDIINRHGDSRYAKILQNPDEALKDDQNSPESMYNRLYKDFKEQKYASVIKESDELITKFGGEDFVPKFELLKAQAIGRYQGFEPYKAALNYVSLNYPQSPEGKKAQLIYQTTIPQIQNSDFALEGIDEEKNHKLVYAYSRFGDNQAQELKERLDAILKDLRYEKMKVSLDIYTKDQQFVVVHTKRDKLGAEGLAELLILGKIEDTRGVDMTKWNRRKKYYQKVDKEYFIVTSPNYRIIQIHKNLDSYLQPKSE</sequence>
<dbReference type="Proteomes" id="UP000198521">
    <property type="component" value="Unassembled WGS sequence"/>
</dbReference>